<name>A0A3M7LW43_9PLEO</name>
<keyword evidence="4 5" id="KW-0349">Heme</keyword>
<dbReference type="PRINTS" id="PR00385">
    <property type="entry name" value="P450"/>
</dbReference>
<dbReference type="Gene3D" id="1.10.630.10">
    <property type="entry name" value="Cytochrome P450"/>
    <property type="match status" value="1"/>
</dbReference>
<accession>A0A3M7LW43</accession>
<dbReference type="GO" id="GO:0016705">
    <property type="term" value="F:oxidoreductase activity, acting on paired donors, with incorporation or reduction of molecular oxygen"/>
    <property type="evidence" value="ECO:0007669"/>
    <property type="project" value="InterPro"/>
</dbReference>
<evidence type="ECO:0000256" key="3">
    <source>
        <dbReference type="ARBA" id="ARBA00023004"/>
    </source>
</evidence>
<dbReference type="InterPro" id="IPR036396">
    <property type="entry name" value="Cyt_P450_sf"/>
</dbReference>
<evidence type="ECO:0000256" key="1">
    <source>
        <dbReference type="ARBA" id="ARBA00001971"/>
    </source>
</evidence>
<dbReference type="GO" id="GO:0005506">
    <property type="term" value="F:iron ion binding"/>
    <property type="evidence" value="ECO:0007669"/>
    <property type="project" value="InterPro"/>
</dbReference>
<dbReference type="GO" id="GO:0004497">
    <property type="term" value="F:monooxygenase activity"/>
    <property type="evidence" value="ECO:0007669"/>
    <property type="project" value="UniProtKB-KW"/>
</dbReference>
<dbReference type="InterPro" id="IPR001128">
    <property type="entry name" value="Cyt_P450"/>
</dbReference>
<dbReference type="InterPro" id="IPR050121">
    <property type="entry name" value="Cytochrome_P450_monoxygenase"/>
</dbReference>
<keyword evidence="3 4" id="KW-0408">Iron</keyword>
<keyword evidence="5" id="KW-0503">Monooxygenase</keyword>
<reference evidence="6 7" key="1">
    <citation type="journal article" date="2014" name="PLoS ONE">
        <title>De novo Genome Assembly of the Fungal Plant Pathogen Pyrenophora semeniperda.</title>
        <authorList>
            <person name="Soliai M.M."/>
            <person name="Meyer S.E."/>
            <person name="Udall J.A."/>
            <person name="Elzinga D.E."/>
            <person name="Hermansen R.A."/>
            <person name="Bodily P.M."/>
            <person name="Hart A.A."/>
            <person name="Coleman C.E."/>
        </authorList>
    </citation>
    <scope>NUCLEOTIDE SEQUENCE [LARGE SCALE GENOMIC DNA]</scope>
    <source>
        <strain evidence="6 7">CCB06</strain>
        <tissue evidence="6">Mycelium</tissue>
    </source>
</reference>
<protein>
    <submittedName>
        <fullName evidence="6">Cytochrome p450</fullName>
    </submittedName>
</protein>
<dbReference type="FunFam" id="1.10.630.10:FF:000426">
    <property type="entry name" value="Uncharacterized protein"/>
    <property type="match status" value="1"/>
</dbReference>
<comment type="similarity">
    <text evidence="5">Belongs to the cytochrome P450 family.</text>
</comment>
<dbReference type="GO" id="GO:0020037">
    <property type="term" value="F:heme binding"/>
    <property type="evidence" value="ECO:0007669"/>
    <property type="project" value="InterPro"/>
</dbReference>
<evidence type="ECO:0000256" key="2">
    <source>
        <dbReference type="ARBA" id="ARBA00022723"/>
    </source>
</evidence>
<organism evidence="6 7">
    <name type="scientific">Pyrenophora seminiperda CCB06</name>
    <dbReference type="NCBI Taxonomy" id="1302712"/>
    <lineage>
        <taxon>Eukaryota</taxon>
        <taxon>Fungi</taxon>
        <taxon>Dikarya</taxon>
        <taxon>Ascomycota</taxon>
        <taxon>Pezizomycotina</taxon>
        <taxon>Dothideomycetes</taxon>
        <taxon>Pleosporomycetidae</taxon>
        <taxon>Pleosporales</taxon>
        <taxon>Pleosporineae</taxon>
        <taxon>Pleosporaceae</taxon>
        <taxon>Pyrenophora</taxon>
    </lineage>
</organism>
<gene>
    <name evidence="6" type="ORF">GMOD_00001742</name>
</gene>
<dbReference type="PANTHER" id="PTHR24305">
    <property type="entry name" value="CYTOCHROME P450"/>
    <property type="match status" value="1"/>
</dbReference>
<dbReference type="OrthoDB" id="3945418at2759"/>
<dbReference type="EMBL" id="KE747809">
    <property type="protein sequence ID" value="RMZ66410.1"/>
    <property type="molecule type" value="Genomic_DNA"/>
</dbReference>
<dbReference type="Proteomes" id="UP000265663">
    <property type="component" value="Unassembled WGS sequence"/>
</dbReference>
<sequence length="499" mass="57710">MPALPLLCAVAFIAYVFGLVVYRLYIHPLSAFPGPRIAAVTSWYEAYYEIVLKGQYSPQISKLHDEYGPIVRVTPNELHIRDPHFFEQVYSKNVHLDKEGWDKRFGCGGGLLTTVDAQDHKRRRAAVTHMFSRRSILDFIHIIYRHIDTLSVRMQDFEARKEPINLSHAFPALTGDIIMDYFFGFNYNHLKHPEFESFHDAFIKIAGVGHVATQFPSIIPIMNSIPDWITEWLQPAAKTILEFRRDQWNLIGRTLRGEDIKSNDAKRTIFQEILTSKLPDADKTQRRLADEAQIILGGGVETTAWSLAIATYHIINTPRIYERLHRELVEAFPNREVIELGPCERMPYFKAIVMETARLSYGLSARNPRTHKTPLRYKNWVIPANTCVSMTIPEVSHDESIFPSSREFIPERWLNDPKTDDGIPLDRFMVSFGRGTRACLGINLAYIEMYLTLAMMFRRYKFELHETTVDDVQIGHDFFIPVARLDSKGVRVFMQRTED</sequence>
<keyword evidence="5" id="KW-0560">Oxidoreductase</keyword>
<dbReference type="Pfam" id="PF00067">
    <property type="entry name" value="p450"/>
    <property type="match status" value="1"/>
</dbReference>
<feature type="binding site" description="axial binding residue" evidence="4">
    <location>
        <position position="439"/>
    </location>
    <ligand>
        <name>heme</name>
        <dbReference type="ChEBI" id="CHEBI:30413"/>
    </ligand>
    <ligandPart>
        <name>Fe</name>
        <dbReference type="ChEBI" id="CHEBI:18248"/>
    </ligandPart>
</feature>
<evidence type="ECO:0000313" key="7">
    <source>
        <dbReference type="Proteomes" id="UP000265663"/>
    </source>
</evidence>
<evidence type="ECO:0000313" key="6">
    <source>
        <dbReference type="EMBL" id="RMZ66410.1"/>
    </source>
</evidence>
<dbReference type="PRINTS" id="PR00463">
    <property type="entry name" value="EP450I"/>
</dbReference>
<dbReference type="AlphaFoldDB" id="A0A3M7LW43"/>
<dbReference type="PROSITE" id="PS00086">
    <property type="entry name" value="CYTOCHROME_P450"/>
    <property type="match status" value="1"/>
</dbReference>
<dbReference type="SUPFAM" id="SSF48264">
    <property type="entry name" value="Cytochrome P450"/>
    <property type="match status" value="1"/>
</dbReference>
<evidence type="ECO:0000256" key="5">
    <source>
        <dbReference type="RuleBase" id="RU000461"/>
    </source>
</evidence>
<evidence type="ECO:0000256" key="4">
    <source>
        <dbReference type="PIRSR" id="PIRSR602401-1"/>
    </source>
</evidence>
<keyword evidence="7" id="KW-1185">Reference proteome</keyword>
<proteinExistence type="inferred from homology"/>
<dbReference type="InterPro" id="IPR002401">
    <property type="entry name" value="Cyt_P450_E_grp-I"/>
</dbReference>
<dbReference type="CDD" id="cd11062">
    <property type="entry name" value="CYP58-like"/>
    <property type="match status" value="1"/>
</dbReference>
<comment type="cofactor">
    <cofactor evidence="1 4">
        <name>heme</name>
        <dbReference type="ChEBI" id="CHEBI:30413"/>
    </cofactor>
</comment>
<keyword evidence="2 4" id="KW-0479">Metal-binding</keyword>
<dbReference type="PANTHER" id="PTHR24305:SF152">
    <property type="entry name" value="P450, PUTATIVE (EUROFUNG)-RELATED"/>
    <property type="match status" value="1"/>
</dbReference>
<dbReference type="InterPro" id="IPR017972">
    <property type="entry name" value="Cyt_P450_CS"/>
</dbReference>